<proteinExistence type="predicted"/>
<dbReference type="Proteomes" id="UP000230233">
    <property type="component" value="Chromosome I"/>
</dbReference>
<dbReference type="SMART" id="SM00404">
    <property type="entry name" value="PTPc_motif"/>
    <property type="match status" value="1"/>
</dbReference>
<protein>
    <recommendedName>
        <fullName evidence="6">Tyrosine-protein phosphatase domain-containing protein</fullName>
    </recommendedName>
</protein>
<evidence type="ECO:0000259" key="2">
    <source>
        <dbReference type="PROSITE" id="PS50055"/>
    </source>
</evidence>
<dbReference type="EMBL" id="PDUG01000001">
    <property type="protein sequence ID" value="PIC54495.1"/>
    <property type="molecule type" value="Genomic_DNA"/>
</dbReference>
<comment type="caution">
    <text evidence="4">The sequence shown here is derived from an EMBL/GenBank/DDBJ whole genome shotgun (WGS) entry which is preliminary data.</text>
</comment>
<name>A0A2G5VRN6_9PELO</name>
<keyword evidence="5" id="KW-1185">Reference proteome</keyword>
<dbReference type="PANTHER" id="PTHR23219:SF12">
    <property type="entry name" value="TYROSINE-PROTEIN PHOSPHATASE DOMAIN-CONTAINING PROTEIN-RELATED"/>
    <property type="match status" value="1"/>
</dbReference>
<feature type="domain" description="Tyrosine specific protein phosphatases" evidence="3">
    <location>
        <begin position="418"/>
        <end position="470"/>
    </location>
</feature>
<feature type="compositionally biased region" description="Basic and acidic residues" evidence="1">
    <location>
        <begin position="92"/>
        <end position="101"/>
    </location>
</feature>
<dbReference type="STRING" id="1611254.A0A2G5VRN6"/>
<dbReference type="Pfam" id="PF00102">
    <property type="entry name" value="Y_phosphatase"/>
    <property type="match status" value="1"/>
</dbReference>
<feature type="compositionally biased region" description="Polar residues" evidence="1">
    <location>
        <begin position="518"/>
        <end position="528"/>
    </location>
</feature>
<feature type="region of interest" description="Disordered" evidence="1">
    <location>
        <begin position="77"/>
        <end position="167"/>
    </location>
</feature>
<sequence length="528" mass="59197">MEPGFFQKIGFPRKKKCQLEFENFSSSQENLLFSNLEESLLQEAAFSFLFCNSLFEAVRRRLMEKKKSKTNLLQKFAEKFKKKKRAKSTSASRERSSEMSRRPSRQHRSPSKGKQTTPSGTPSASAESKSRIDLMEVTAKGVKEKTKEKQRTSDKNKKKKNEKETTIALSKTPSAVGLRRADSLMELSQNSKVVEKTVRTWLETIGKEDFMKKTLDSEYKALDAIKVDMDKCQAFKKNIDLCQSENIEVLDANRVKGNGEPDFFYHASVLNLAPITTKTTILAQLADLDSPQSLESFWLMVAAQKIQRVYFLTGSDSSDSAELDKSAFATYFPEDFTEFKTIRVNNRKTVQKSDEQPNSQLYYEVVPKDCAEAPFCMIEICDFWPDAKIPAILQSVRIAGTAASVFETDIDADASCAIMSNYGAGRPGSFLVGALAIEKLRNGDVPNIKDIAILVRSQRPGAIETFSQYMSTYIIALYYGQKHVKDGELKSKLSNLISQLETFATASMKEEEDDDDSAGTTTGSNTCD</sequence>
<dbReference type="InterPro" id="IPR000242">
    <property type="entry name" value="PTP_cat"/>
</dbReference>
<dbReference type="SUPFAM" id="SSF52799">
    <property type="entry name" value="(Phosphotyrosine protein) phosphatases II"/>
    <property type="match status" value="1"/>
</dbReference>
<dbReference type="PANTHER" id="PTHR23219">
    <property type="entry name" value="TYROSINE-PROTEIN PHOSPHATASE C15H7.3-RELATED"/>
    <property type="match status" value="1"/>
</dbReference>
<reference evidence="5" key="1">
    <citation type="submission" date="2017-10" db="EMBL/GenBank/DDBJ databases">
        <title>Rapid genome shrinkage in a self-fertile nematode reveals novel sperm competition proteins.</title>
        <authorList>
            <person name="Yin D."/>
            <person name="Schwarz E.M."/>
            <person name="Thomas C.G."/>
            <person name="Felde R.L."/>
            <person name="Korf I.F."/>
            <person name="Cutter A.D."/>
            <person name="Schartner C.M."/>
            <person name="Ralston E.J."/>
            <person name="Meyer B.J."/>
            <person name="Haag E.S."/>
        </authorList>
    </citation>
    <scope>NUCLEOTIDE SEQUENCE [LARGE SCALE GENOMIC DNA]</scope>
    <source>
        <strain evidence="5">JU1422</strain>
    </source>
</reference>
<evidence type="ECO:0000259" key="3">
    <source>
        <dbReference type="PROSITE" id="PS50056"/>
    </source>
</evidence>
<gene>
    <name evidence="4" type="primary">Cnig_chr_I.g3725</name>
    <name evidence="4" type="ORF">B9Z55_003725</name>
</gene>
<feature type="compositionally biased region" description="Basic residues" evidence="1">
    <location>
        <begin position="102"/>
        <end position="111"/>
    </location>
</feature>
<dbReference type="SMART" id="SM00194">
    <property type="entry name" value="PTPc"/>
    <property type="match status" value="1"/>
</dbReference>
<dbReference type="OrthoDB" id="5870053at2759"/>
<feature type="compositionally biased region" description="Basic and acidic residues" evidence="1">
    <location>
        <begin position="141"/>
        <end position="165"/>
    </location>
</feature>
<dbReference type="InterPro" id="IPR003595">
    <property type="entry name" value="Tyr_Pase_cat"/>
</dbReference>
<dbReference type="AlphaFoldDB" id="A0A2G5VRN6"/>
<evidence type="ECO:0008006" key="6">
    <source>
        <dbReference type="Google" id="ProtNLM"/>
    </source>
</evidence>
<dbReference type="CDD" id="cd00047">
    <property type="entry name" value="PTPc"/>
    <property type="match status" value="1"/>
</dbReference>
<dbReference type="GO" id="GO:0004725">
    <property type="term" value="F:protein tyrosine phosphatase activity"/>
    <property type="evidence" value="ECO:0007669"/>
    <property type="project" value="InterPro"/>
</dbReference>
<evidence type="ECO:0000313" key="4">
    <source>
        <dbReference type="EMBL" id="PIC54495.1"/>
    </source>
</evidence>
<feature type="region of interest" description="Disordered" evidence="1">
    <location>
        <begin position="507"/>
        <end position="528"/>
    </location>
</feature>
<dbReference type="PROSITE" id="PS50056">
    <property type="entry name" value="TYR_PHOSPHATASE_2"/>
    <property type="match status" value="1"/>
</dbReference>
<accession>A0A2G5VRN6</accession>
<organism evidence="4 5">
    <name type="scientific">Caenorhabditis nigoni</name>
    <dbReference type="NCBI Taxonomy" id="1611254"/>
    <lineage>
        <taxon>Eukaryota</taxon>
        <taxon>Metazoa</taxon>
        <taxon>Ecdysozoa</taxon>
        <taxon>Nematoda</taxon>
        <taxon>Chromadorea</taxon>
        <taxon>Rhabditida</taxon>
        <taxon>Rhabditina</taxon>
        <taxon>Rhabditomorpha</taxon>
        <taxon>Rhabditoidea</taxon>
        <taxon>Rhabditidae</taxon>
        <taxon>Peloderinae</taxon>
        <taxon>Caenorhabditis</taxon>
    </lineage>
</organism>
<dbReference type="InterPro" id="IPR029021">
    <property type="entry name" value="Prot-tyrosine_phosphatase-like"/>
</dbReference>
<evidence type="ECO:0000313" key="5">
    <source>
        <dbReference type="Proteomes" id="UP000230233"/>
    </source>
</evidence>
<feature type="compositionally biased region" description="Polar residues" evidence="1">
    <location>
        <begin position="112"/>
        <end position="127"/>
    </location>
</feature>
<feature type="domain" description="Tyrosine-protein phosphatase" evidence="2">
    <location>
        <begin position="215"/>
        <end position="479"/>
    </location>
</feature>
<dbReference type="PROSITE" id="PS50055">
    <property type="entry name" value="TYR_PHOSPHATASE_PTP"/>
    <property type="match status" value="1"/>
</dbReference>
<dbReference type="InterPro" id="IPR000387">
    <property type="entry name" value="Tyr_Pase_dom"/>
</dbReference>
<dbReference type="Gene3D" id="3.90.190.10">
    <property type="entry name" value="Protein tyrosine phosphatase superfamily"/>
    <property type="match status" value="1"/>
</dbReference>
<evidence type="ECO:0000256" key="1">
    <source>
        <dbReference type="SAM" id="MobiDB-lite"/>
    </source>
</evidence>